<keyword evidence="2" id="KW-1185">Reference proteome</keyword>
<proteinExistence type="predicted"/>
<protein>
    <submittedName>
        <fullName evidence="1">9226_t:CDS:1</fullName>
    </submittedName>
</protein>
<organism evidence="1 2">
    <name type="scientific">Racocetra persica</name>
    <dbReference type="NCBI Taxonomy" id="160502"/>
    <lineage>
        <taxon>Eukaryota</taxon>
        <taxon>Fungi</taxon>
        <taxon>Fungi incertae sedis</taxon>
        <taxon>Mucoromycota</taxon>
        <taxon>Glomeromycotina</taxon>
        <taxon>Glomeromycetes</taxon>
        <taxon>Diversisporales</taxon>
        <taxon>Gigasporaceae</taxon>
        <taxon>Racocetra</taxon>
    </lineage>
</organism>
<comment type="caution">
    <text evidence="1">The sequence shown here is derived from an EMBL/GenBank/DDBJ whole genome shotgun (WGS) entry which is preliminary data.</text>
</comment>
<gene>
    <name evidence="1" type="ORF">RPERSI_LOCUS51</name>
</gene>
<evidence type="ECO:0000313" key="1">
    <source>
        <dbReference type="EMBL" id="CAG8458471.1"/>
    </source>
</evidence>
<sequence length="1098" mass="124882">MEGYKIPGLPKIIPVVKHLLKKTKIGTIKYSRWTPQEITTLLAAYKEHGKNWNLISQQYLSDRPPSTIRRKYIHLEKIKARPTSEYNTWTPEDDETLRMATYEYGVGKWSEIRKKFFSDRSSAQVQERWKVLSKTKFGKWCPEEDKKLQELAKQYKEDYRVISEILKRPVHSVYVRYRRLQTPKWTIEELDKLRDLLKEYGKNWERIEQMMPERNGWEIKKAADTLVCVNPFVNRRMWSKTEKGLIKEGVTMYGNNWVKVSQVVAESSLGLIPSPDIPGIPKEGSDYSKLLAYSLYFYEAQRSGILPPNNRVSWRHNSALDDGKDKGVNLSGGYYDAGDYIKFTLPLSWSLSLISWGAIEWFDGYRIANQTGYLYDMVKWGTDWLIAAHPKPDQLFIQVGSTRIDNSYWGPDTNLSYPRPAYDINSTAHGTDVAAEAAAAFASSAILFRDFLNDTAYAKTLLSHAISVYNYSEQPTLGFATTSIPESRGYTTSSYYDKLVYGAIWLYRATNQPQYLTKAVDYYNQARLQNSSRVMSWDEQTGACNILFAQIFANRVNANASTIANFTFWANETERYLDGIMSNKNNCTHTKGGLLWCGDSQAASLAIALYGAFGFLMYSSYASTIEKTNAYKNFVTSQINYLFGDNPMKMFYVVAVHPNSPKNPHHAGASGGTSLVTLNDPVKTKYPLYGAIVGGPAQNDTYEDSRANVDQSEVALDYNSAYQGIMAYYVIDSYIPPPENPRGPTGPTSIFTNLPQNHKLLIIIVSCGAFLFLVLSIIIYRYRRIVFCIGDPEKNNQGIKSDAKKDNKNIESELSEHSEKDNQSTTSELSKQSEKDNQDTESKPLKQSEKDNQAFESEPLKQSEKNNQDSESEPSKQSEKNNQDSESEPSKQSEKDNQDSESETLKQSERNNQDSESESSKQSEKDNQDSKSEPSKQSEKDSQNSESEPSKQFEKDNQDPESEPLKQSERNIQDSESDPSKKSKKDNQDSKSEPSKQSEKDSQNSESEPLKQSEKDNQDSKSEPLKQSERNNQDSESDPSKQFEKDNQDSKSEPSKQSEKDNQNSESELSKQSEKDNQDAENEPLKQFTSENNTSNDT</sequence>
<accession>A0ACA9K837</accession>
<name>A0ACA9K837_9GLOM</name>
<dbReference type="EMBL" id="CAJVQC010000036">
    <property type="protein sequence ID" value="CAG8458471.1"/>
    <property type="molecule type" value="Genomic_DNA"/>
</dbReference>
<evidence type="ECO:0000313" key="2">
    <source>
        <dbReference type="Proteomes" id="UP000789920"/>
    </source>
</evidence>
<reference evidence="1" key="1">
    <citation type="submission" date="2021-06" db="EMBL/GenBank/DDBJ databases">
        <authorList>
            <person name="Kallberg Y."/>
            <person name="Tangrot J."/>
            <person name="Rosling A."/>
        </authorList>
    </citation>
    <scope>NUCLEOTIDE SEQUENCE</scope>
    <source>
        <strain evidence="1">MA461A</strain>
    </source>
</reference>
<dbReference type="Proteomes" id="UP000789920">
    <property type="component" value="Unassembled WGS sequence"/>
</dbReference>